<sequence>MQNAFTPCLNHIKAYTLHSQVMRQQDCRKKGWSPSVLPSKV</sequence>
<evidence type="ECO:0000313" key="1">
    <source>
        <dbReference type="EMBL" id="JAD51154.1"/>
    </source>
</evidence>
<organism evidence="1">
    <name type="scientific">Arundo donax</name>
    <name type="common">Giant reed</name>
    <name type="synonym">Donax arundinaceus</name>
    <dbReference type="NCBI Taxonomy" id="35708"/>
    <lineage>
        <taxon>Eukaryota</taxon>
        <taxon>Viridiplantae</taxon>
        <taxon>Streptophyta</taxon>
        <taxon>Embryophyta</taxon>
        <taxon>Tracheophyta</taxon>
        <taxon>Spermatophyta</taxon>
        <taxon>Magnoliopsida</taxon>
        <taxon>Liliopsida</taxon>
        <taxon>Poales</taxon>
        <taxon>Poaceae</taxon>
        <taxon>PACMAD clade</taxon>
        <taxon>Arundinoideae</taxon>
        <taxon>Arundineae</taxon>
        <taxon>Arundo</taxon>
    </lineage>
</organism>
<accession>A0A0A9AHL7</accession>
<name>A0A0A9AHL7_ARUDO</name>
<protein>
    <submittedName>
        <fullName evidence="1">Uncharacterized protein</fullName>
    </submittedName>
</protein>
<reference evidence="1" key="1">
    <citation type="submission" date="2014-09" db="EMBL/GenBank/DDBJ databases">
        <authorList>
            <person name="Magalhaes I.L.F."/>
            <person name="Oliveira U."/>
            <person name="Santos F.R."/>
            <person name="Vidigal T.H.D.A."/>
            <person name="Brescovit A.D."/>
            <person name="Santos A.J."/>
        </authorList>
    </citation>
    <scope>NUCLEOTIDE SEQUENCE</scope>
    <source>
        <tissue evidence="1">Shoot tissue taken approximately 20 cm above the soil surface</tissue>
    </source>
</reference>
<proteinExistence type="predicted"/>
<reference evidence="1" key="2">
    <citation type="journal article" date="2015" name="Data Brief">
        <title>Shoot transcriptome of the giant reed, Arundo donax.</title>
        <authorList>
            <person name="Barrero R.A."/>
            <person name="Guerrero F.D."/>
            <person name="Moolhuijzen P."/>
            <person name="Goolsby J.A."/>
            <person name="Tidwell J."/>
            <person name="Bellgard S.E."/>
            <person name="Bellgard M.I."/>
        </authorList>
    </citation>
    <scope>NUCLEOTIDE SEQUENCE</scope>
    <source>
        <tissue evidence="1">Shoot tissue taken approximately 20 cm above the soil surface</tissue>
    </source>
</reference>
<dbReference type="AlphaFoldDB" id="A0A0A9AHL7"/>
<dbReference type="EMBL" id="GBRH01246741">
    <property type="protein sequence ID" value="JAD51154.1"/>
    <property type="molecule type" value="Transcribed_RNA"/>
</dbReference>